<dbReference type="InterPro" id="IPR012337">
    <property type="entry name" value="RNaseH-like_sf"/>
</dbReference>
<dbReference type="InterPro" id="IPR044730">
    <property type="entry name" value="RNase_H-like_dom_plant"/>
</dbReference>
<proteinExistence type="predicted"/>
<dbReference type="SUPFAM" id="SSF53098">
    <property type="entry name" value="Ribonuclease H-like"/>
    <property type="match status" value="1"/>
</dbReference>
<evidence type="ECO:0008006" key="3">
    <source>
        <dbReference type="Google" id="ProtNLM"/>
    </source>
</evidence>
<dbReference type="Proteomes" id="UP001412067">
    <property type="component" value="Unassembled WGS sequence"/>
</dbReference>
<accession>A0ABR2M612</accession>
<dbReference type="InterPro" id="IPR053151">
    <property type="entry name" value="RNase_H-like"/>
</dbReference>
<dbReference type="PANTHER" id="PTHR47723:SF19">
    <property type="entry name" value="POLYNUCLEOTIDYL TRANSFERASE, RIBONUCLEASE H-LIKE SUPERFAMILY PROTEIN"/>
    <property type="match status" value="1"/>
</dbReference>
<dbReference type="EMBL" id="JBBWWR010000011">
    <property type="protein sequence ID" value="KAK8959478.1"/>
    <property type="molecule type" value="Genomic_DNA"/>
</dbReference>
<protein>
    <recommendedName>
        <fullName evidence="3">RNase H type-1 domain-containing protein</fullName>
    </recommendedName>
</protein>
<name>A0ABR2M612_9ASPA</name>
<dbReference type="Gene3D" id="3.30.420.10">
    <property type="entry name" value="Ribonuclease H-like superfamily/Ribonuclease H"/>
    <property type="match status" value="1"/>
</dbReference>
<gene>
    <name evidence="1" type="ORF">KSP40_PGU012973</name>
</gene>
<comment type="caution">
    <text evidence="1">The sequence shown here is derived from an EMBL/GenBank/DDBJ whole genome shotgun (WGS) entry which is preliminary data.</text>
</comment>
<dbReference type="InterPro" id="IPR036397">
    <property type="entry name" value="RNaseH_sf"/>
</dbReference>
<evidence type="ECO:0000313" key="1">
    <source>
        <dbReference type="EMBL" id="KAK8959478.1"/>
    </source>
</evidence>
<dbReference type="PANTHER" id="PTHR47723">
    <property type="entry name" value="OS05G0353850 PROTEIN"/>
    <property type="match status" value="1"/>
</dbReference>
<organism evidence="1 2">
    <name type="scientific">Platanthera guangdongensis</name>
    <dbReference type="NCBI Taxonomy" id="2320717"/>
    <lineage>
        <taxon>Eukaryota</taxon>
        <taxon>Viridiplantae</taxon>
        <taxon>Streptophyta</taxon>
        <taxon>Embryophyta</taxon>
        <taxon>Tracheophyta</taxon>
        <taxon>Spermatophyta</taxon>
        <taxon>Magnoliopsida</taxon>
        <taxon>Liliopsida</taxon>
        <taxon>Asparagales</taxon>
        <taxon>Orchidaceae</taxon>
        <taxon>Orchidoideae</taxon>
        <taxon>Orchideae</taxon>
        <taxon>Orchidinae</taxon>
        <taxon>Platanthera</taxon>
    </lineage>
</organism>
<keyword evidence="2" id="KW-1185">Reference proteome</keyword>
<sequence>MILHAWRVVNNLLPTNHWLFCHNLRINVDCPWGCGQEETVNHMLGDCNFWTSPPIGWLKINFDGSVWENFKAGLGCVVHTHLGEPLAARGVKSRSCSVDMTKFRSATEGLALAKIFFNKAAGIILEGDSSTACDMLQRILSGAFSGNAEAYFAKLLAEAPRVVISLIDRDANTVANSIAKLACDTYFEWERGMPQSHEFFHLVHHDIAL</sequence>
<evidence type="ECO:0000313" key="2">
    <source>
        <dbReference type="Proteomes" id="UP001412067"/>
    </source>
</evidence>
<dbReference type="CDD" id="cd06222">
    <property type="entry name" value="RNase_H_like"/>
    <property type="match status" value="1"/>
</dbReference>
<reference evidence="1 2" key="1">
    <citation type="journal article" date="2022" name="Nat. Plants">
        <title>Genomes of leafy and leafless Platanthera orchids illuminate the evolution of mycoheterotrophy.</title>
        <authorList>
            <person name="Li M.H."/>
            <person name="Liu K.W."/>
            <person name="Li Z."/>
            <person name="Lu H.C."/>
            <person name="Ye Q.L."/>
            <person name="Zhang D."/>
            <person name="Wang J.Y."/>
            <person name="Li Y.F."/>
            <person name="Zhong Z.M."/>
            <person name="Liu X."/>
            <person name="Yu X."/>
            <person name="Liu D.K."/>
            <person name="Tu X.D."/>
            <person name="Liu B."/>
            <person name="Hao Y."/>
            <person name="Liao X.Y."/>
            <person name="Jiang Y.T."/>
            <person name="Sun W.H."/>
            <person name="Chen J."/>
            <person name="Chen Y.Q."/>
            <person name="Ai Y."/>
            <person name="Zhai J.W."/>
            <person name="Wu S.S."/>
            <person name="Zhou Z."/>
            <person name="Hsiao Y.Y."/>
            <person name="Wu W.L."/>
            <person name="Chen Y.Y."/>
            <person name="Lin Y.F."/>
            <person name="Hsu J.L."/>
            <person name="Li C.Y."/>
            <person name="Wang Z.W."/>
            <person name="Zhao X."/>
            <person name="Zhong W.Y."/>
            <person name="Ma X.K."/>
            <person name="Ma L."/>
            <person name="Huang J."/>
            <person name="Chen G.Z."/>
            <person name="Huang M.Z."/>
            <person name="Huang L."/>
            <person name="Peng D.H."/>
            <person name="Luo Y.B."/>
            <person name="Zou S.Q."/>
            <person name="Chen S.P."/>
            <person name="Lan S."/>
            <person name="Tsai W.C."/>
            <person name="Van de Peer Y."/>
            <person name="Liu Z.J."/>
        </authorList>
    </citation>
    <scope>NUCLEOTIDE SEQUENCE [LARGE SCALE GENOMIC DNA]</scope>
    <source>
        <strain evidence="1">Lor288</strain>
    </source>
</reference>